<comment type="caution">
    <text evidence="1">The sequence shown here is derived from an EMBL/GenBank/DDBJ whole genome shotgun (WGS) entry which is preliminary data.</text>
</comment>
<protein>
    <submittedName>
        <fullName evidence="1">Uncharacterized protein</fullName>
    </submittedName>
</protein>
<accession>A0A100WXZ5</accession>
<gene>
    <name evidence="1" type="ORF">RMCFA_6499</name>
</gene>
<reference evidence="1 2" key="1">
    <citation type="journal article" date="2016" name="Genome Announc.">
        <title>Draft Genome Sequences of Five Rapidly Growing Mycobacterium Species, M. thermoresistibile, M. fortuitum subsp. acetamidolyticum, M. canariasense, M. brisbanense, and M. novocastrense.</title>
        <authorList>
            <person name="Katahira K."/>
            <person name="Ogura Y."/>
            <person name="Gotoh Y."/>
            <person name="Hayashi T."/>
        </authorList>
    </citation>
    <scope>NUCLEOTIDE SEQUENCE [LARGE SCALE GENOMIC DNA]</scope>
    <source>
        <strain evidence="1 2">JCM6368</strain>
    </source>
</reference>
<name>A0A100WXZ5_MYCFO</name>
<reference evidence="2" key="2">
    <citation type="submission" date="2016-02" db="EMBL/GenBank/DDBJ databases">
        <title>Draft genome sequence of five rapidly growing Mycobacterium species.</title>
        <authorList>
            <person name="Katahira K."/>
            <person name="Gotou Y."/>
            <person name="Iida K."/>
            <person name="Ogura Y."/>
            <person name="Hayashi T."/>
        </authorList>
    </citation>
    <scope>NUCLEOTIDE SEQUENCE [LARGE SCALE GENOMIC DNA]</scope>
    <source>
        <strain evidence="2">JCM6368</strain>
    </source>
</reference>
<evidence type="ECO:0000313" key="1">
    <source>
        <dbReference type="EMBL" id="GAT06388.1"/>
    </source>
</evidence>
<dbReference type="EMBL" id="BCSZ01000076">
    <property type="protein sequence ID" value="GAT06388.1"/>
    <property type="molecule type" value="Genomic_DNA"/>
</dbReference>
<proteinExistence type="predicted"/>
<evidence type="ECO:0000313" key="2">
    <source>
        <dbReference type="Proteomes" id="UP000069705"/>
    </source>
</evidence>
<organism evidence="1 2">
    <name type="scientific">Mycolicibacterium fortuitum subsp. acetamidolyticum</name>
    <dbReference type="NCBI Taxonomy" id="144550"/>
    <lineage>
        <taxon>Bacteria</taxon>
        <taxon>Bacillati</taxon>
        <taxon>Actinomycetota</taxon>
        <taxon>Actinomycetes</taxon>
        <taxon>Mycobacteriales</taxon>
        <taxon>Mycobacteriaceae</taxon>
        <taxon>Mycolicibacterium</taxon>
    </lineage>
</organism>
<dbReference type="Proteomes" id="UP000069705">
    <property type="component" value="Unassembled WGS sequence"/>
</dbReference>
<dbReference type="AlphaFoldDB" id="A0A100WXZ5"/>
<sequence>MSRVEIDFDQVAAELTSKGKAELILPDSARAAEVPERWLGVLRGDSAEERRGVALSHWGDDFLEMIPQFAAVLRDQLIDVRVFWVDNPKSRFFVLVYVVGYGEEGHVCWMAWDPASLGDTPRFWDTFPAPVQNFLRDTHAGFTATDWESYGVMRPSDFETFAEYGEWPDGIPGWMDGYEDGYDTGYDGERYRRIESTRLVVFTKDAGHLFYCTSPDLEVGQVALVYDGDVDPPKDLGAELDQLMTRRLDV</sequence>